<name>A0ABR3FF81_9AGAR</name>
<dbReference type="PROSITE" id="PS51767">
    <property type="entry name" value="PEPTIDASE_A1"/>
    <property type="match status" value="1"/>
</dbReference>
<evidence type="ECO:0000259" key="5">
    <source>
        <dbReference type="PROSITE" id="PS51767"/>
    </source>
</evidence>
<feature type="chain" id="PRO_5047364640" description="Peptidase A1 domain-containing protein" evidence="4">
    <location>
        <begin position="19"/>
        <end position="424"/>
    </location>
</feature>
<evidence type="ECO:0000256" key="4">
    <source>
        <dbReference type="SAM" id="SignalP"/>
    </source>
</evidence>
<keyword evidence="3" id="KW-0645">Protease</keyword>
<dbReference type="Proteomes" id="UP001465976">
    <property type="component" value="Unassembled WGS sequence"/>
</dbReference>
<dbReference type="PRINTS" id="PR00792">
    <property type="entry name" value="PEPSIN"/>
</dbReference>
<keyword evidence="7" id="KW-1185">Reference proteome</keyword>
<dbReference type="SUPFAM" id="SSF50630">
    <property type="entry name" value="Acid proteases"/>
    <property type="match status" value="1"/>
</dbReference>
<dbReference type="Pfam" id="PF00026">
    <property type="entry name" value="Asp"/>
    <property type="match status" value="1"/>
</dbReference>
<evidence type="ECO:0000313" key="6">
    <source>
        <dbReference type="EMBL" id="KAL0573987.1"/>
    </source>
</evidence>
<dbReference type="EMBL" id="JBAHYK010000441">
    <property type="protein sequence ID" value="KAL0573987.1"/>
    <property type="molecule type" value="Genomic_DNA"/>
</dbReference>
<feature type="domain" description="Peptidase A1" evidence="5">
    <location>
        <begin position="113"/>
        <end position="421"/>
    </location>
</feature>
<evidence type="ECO:0000313" key="7">
    <source>
        <dbReference type="Proteomes" id="UP001465976"/>
    </source>
</evidence>
<dbReference type="InterPro" id="IPR034164">
    <property type="entry name" value="Pepsin-like_dom"/>
</dbReference>
<keyword evidence="3" id="KW-0378">Hydrolase</keyword>
<comment type="similarity">
    <text evidence="1 3">Belongs to the peptidase A1 family.</text>
</comment>
<keyword evidence="2 3" id="KW-0064">Aspartyl protease</keyword>
<evidence type="ECO:0000256" key="1">
    <source>
        <dbReference type="ARBA" id="ARBA00007447"/>
    </source>
</evidence>
<dbReference type="CDD" id="cd05471">
    <property type="entry name" value="pepsin_like"/>
    <property type="match status" value="1"/>
</dbReference>
<evidence type="ECO:0000256" key="2">
    <source>
        <dbReference type="ARBA" id="ARBA00022750"/>
    </source>
</evidence>
<organism evidence="6 7">
    <name type="scientific">Marasmius crinis-equi</name>
    <dbReference type="NCBI Taxonomy" id="585013"/>
    <lineage>
        <taxon>Eukaryota</taxon>
        <taxon>Fungi</taxon>
        <taxon>Dikarya</taxon>
        <taxon>Basidiomycota</taxon>
        <taxon>Agaricomycotina</taxon>
        <taxon>Agaricomycetes</taxon>
        <taxon>Agaricomycetidae</taxon>
        <taxon>Agaricales</taxon>
        <taxon>Marasmiineae</taxon>
        <taxon>Marasmiaceae</taxon>
        <taxon>Marasmius</taxon>
    </lineage>
</organism>
<sequence length="424" mass="45068">MFCKASMLIVALALVAAASPVVEVKRTEGTAVPLRKRKTLTKANGVFDMESYIQQTVFTKNKHRQNLMNLKANKGSLKRDMEIKPLAVMPRDVEATLAKRQNEALTDQDEVDWAGPITIGSPGQQFTIDFDTGSADLWIPSSSCSGSVCSSKNRYNAASSSTAQKKSGTFRIAYADESTVSGPLYADTVTVAGIKATGQVFSPVTTLSPAFADEKIDGILGLAFPSIAQTHSSPFLNTAVSQKAVPNGSFGFKLANSGSELYLGGTNSKLYTGSLEYHNVDDSAGFWQISGAKALVGSTTAVSDFATIIDSGTTIMYGPPSAVQSFYSHVPGSKLYDDQQGLYSFPCDSVPNAAFNWGGKNWEIAPENFNLGATEEGSSQCVGALAGGDLGLGNNVWLLGDSFMRNAYTAFDFDRKAVGFAQLS</sequence>
<dbReference type="InterPro" id="IPR021109">
    <property type="entry name" value="Peptidase_aspartic_dom_sf"/>
</dbReference>
<evidence type="ECO:0000256" key="3">
    <source>
        <dbReference type="RuleBase" id="RU000454"/>
    </source>
</evidence>
<feature type="signal peptide" evidence="4">
    <location>
        <begin position="1"/>
        <end position="18"/>
    </location>
</feature>
<dbReference type="InterPro" id="IPR033121">
    <property type="entry name" value="PEPTIDASE_A1"/>
</dbReference>
<accession>A0ABR3FF81</accession>
<dbReference type="PROSITE" id="PS00141">
    <property type="entry name" value="ASP_PROTEASE"/>
    <property type="match status" value="1"/>
</dbReference>
<comment type="caution">
    <text evidence="6">The sequence shown here is derived from an EMBL/GenBank/DDBJ whole genome shotgun (WGS) entry which is preliminary data.</text>
</comment>
<protein>
    <recommendedName>
        <fullName evidence="5">Peptidase A1 domain-containing protein</fullName>
    </recommendedName>
</protein>
<dbReference type="PANTHER" id="PTHR47966:SF51">
    <property type="entry name" value="BETA-SITE APP-CLEAVING ENZYME, ISOFORM A-RELATED"/>
    <property type="match status" value="1"/>
</dbReference>
<keyword evidence="4" id="KW-0732">Signal</keyword>
<reference evidence="6 7" key="1">
    <citation type="submission" date="2024-02" db="EMBL/GenBank/DDBJ databases">
        <title>A draft genome for the cacao thread blight pathogen Marasmius crinis-equi.</title>
        <authorList>
            <person name="Cohen S.P."/>
            <person name="Baruah I.K."/>
            <person name="Amoako-Attah I."/>
            <person name="Bukari Y."/>
            <person name="Meinhardt L.W."/>
            <person name="Bailey B.A."/>
        </authorList>
    </citation>
    <scope>NUCLEOTIDE SEQUENCE [LARGE SCALE GENOMIC DNA]</scope>
    <source>
        <strain evidence="6 7">GH-76</strain>
    </source>
</reference>
<dbReference type="InterPro" id="IPR001969">
    <property type="entry name" value="Aspartic_peptidase_AS"/>
</dbReference>
<proteinExistence type="inferred from homology"/>
<dbReference type="Gene3D" id="2.40.70.10">
    <property type="entry name" value="Acid Proteases"/>
    <property type="match status" value="2"/>
</dbReference>
<dbReference type="PANTHER" id="PTHR47966">
    <property type="entry name" value="BETA-SITE APP-CLEAVING ENZYME, ISOFORM A-RELATED"/>
    <property type="match status" value="1"/>
</dbReference>
<gene>
    <name evidence="6" type="ORF">V5O48_007956</name>
</gene>
<dbReference type="InterPro" id="IPR001461">
    <property type="entry name" value="Aspartic_peptidase_A1"/>
</dbReference>